<protein>
    <submittedName>
        <fullName evidence="2">Uncharacterized protein</fullName>
    </submittedName>
</protein>
<dbReference type="AlphaFoldDB" id="A0A841M032"/>
<comment type="caution">
    <text evidence="2">The sequence shown here is derived from an EMBL/GenBank/DDBJ whole genome shotgun (WGS) entry which is preliminary data.</text>
</comment>
<evidence type="ECO:0000313" key="2">
    <source>
        <dbReference type="EMBL" id="MBB6259741.1"/>
    </source>
</evidence>
<keyword evidence="1" id="KW-0732">Signal</keyword>
<dbReference type="EMBL" id="JACIIU010000001">
    <property type="protein sequence ID" value="MBB6259741.1"/>
    <property type="molecule type" value="Genomic_DNA"/>
</dbReference>
<feature type="chain" id="PRO_5032323028" evidence="1">
    <location>
        <begin position="23"/>
        <end position="166"/>
    </location>
</feature>
<evidence type="ECO:0000313" key="3">
    <source>
        <dbReference type="Proteomes" id="UP000555393"/>
    </source>
</evidence>
<organism evidence="2 3">
    <name type="scientific">Paenochrobactrum gallinarii</name>
    <dbReference type="NCBI Taxonomy" id="643673"/>
    <lineage>
        <taxon>Bacteria</taxon>
        <taxon>Pseudomonadati</taxon>
        <taxon>Pseudomonadota</taxon>
        <taxon>Alphaproteobacteria</taxon>
        <taxon>Hyphomicrobiales</taxon>
        <taxon>Brucellaceae</taxon>
        <taxon>Paenochrobactrum</taxon>
    </lineage>
</organism>
<proteinExistence type="predicted"/>
<dbReference type="RefSeq" id="WP_184218815.1">
    <property type="nucleotide sequence ID" value="NZ_JACIIU010000001.1"/>
</dbReference>
<sequence length="166" mass="16591">MLGRARTGTRVILVTMIAPLVAACTTTTTPSGGTQTKVQMPVSGSGKSSGFFAPATKYVEPSLADPCIVAAANKYFLPEKVISAVDSRPGSAGGTDVILKVDLRSAVCSVNAKGSVRSVVDTTPMSADQAAANAAAAAAANKAPAKKAEVVKASAKGKAKAKAKAK</sequence>
<evidence type="ECO:0000256" key="1">
    <source>
        <dbReference type="SAM" id="SignalP"/>
    </source>
</evidence>
<accession>A0A841M032</accession>
<gene>
    <name evidence="2" type="ORF">FHS77_000249</name>
</gene>
<dbReference type="Proteomes" id="UP000555393">
    <property type="component" value="Unassembled WGS sequence"/>
</dbReference>
<reference evidence="2 3" key="1">
    <citation type="submission" date="2020-08" db="EMBL/GenBank/DDBJ databases">
        <title>Genomic Encyclopedia of Type Strains, Phase IV (KMG-IV): sequencing the most valuable type-strain genomes for metagenomic binning, comparative biology and taxonomic classification.</title>
        <authorList>
            <person name="Goeker M."/>
        </authorList>
    </citation>
    <scope>NUCLEOTIDE SEQUENCE [LARGE SCALE GENOMIC DNA]</scope>
    <source>
        <strain evidence="2 3">DSM 22336</strain>
    </source>
</reference>
<name>A0A841M032_9HYPH</name>
<feature type="signal peptide" evidence="1">
    <location>
        <begin position="1"/>
        <end position="22"/>
    </location>
</feature>
<dbReference type="PROSITE" id="PS51257">
    <property type="entry name" value="PROKAR_LIPOPROTEIN"/>
    <property type="match status" value="1"/>
</dbReference>
<keyword evidence="3" id="KW-1185">Reference proteome</keyword>